<sequence length="134" mass="14653">MLNAAFRPFLGIAGIVSAMLVAPVAAQGPELAMLDGLHSGAWDIKLRGQDTKSRLCIRSGRDFIQLRHKQQSCERFIVDDNASLVTVHYSCPHNGFGQTTIRKESSSLLQISTQGVEGKQPFNFDAEARYVGSC</sequence>
<proteinExistence type="predicted"/>
<dbReference type="AlphaFoldDB" id="A0AAJ5X4T6"/>
<dbReference type="EMBL" id="CP119316">
    <property type="protein sequence ID" value="WEK45631.1"/>
    <property type="molecule type" value="Genomic_DNA"/>
</dbReference>
<evidence type="ECO:0008006" key="3">
    <source>
        <dbReference type="Google" id="ProtNLM"/>
    </source>
</evidence>
<reference evidence="1" key="1">
    <citation type="submission" date="2023-03" db="EMBL/GenBank/DDBJ databases">
        <title>Andean soil-derived lignocellulolytic bacterial consortium as a source of novel taxa and putative plastic-active enzymes.</title>
        <authorList>
            <person name="Diaz-Garcia L."/>
            <person name="Chuvochina M."/>
            <person name="Feuerriegel G."/>
            <person name="Bunk B."/>
            <person name="Sproer C."/>
            <person name="Streit W.R."/>
            <person name="Rodriguez L.M."/>
            <person name="Overmann J."/>
            <person name="Jimenez D.J."/>
        </authorList>
    </citation>
    <scope>NUCLEOTIDE SEQUENCE</scope>
    <source>
        <strain evidence="1">MAG 26</strain>
    </source>
</reference>
<evidence type="ECO:0000313" key="2">
    <source>
        <dbReference type="Proteomes" id="UP001218362"/>
    </source>
</evidence>
<dbReference type="KEGG" id="acob:P0Y56_11385"/>
<dbReference type="Proteomes" id="UP001218362">
    <property type="component" value="Chromosome"/>
</dbReference>
<protein>
    <recommendedName>
        <fullName evidence="3">DUF3617 family protein</fullName>
    </recommendedName>
</protein>
<organism evidence="1 2">
    <name type="scientific">Candidatus Andeanibacterium colombiense</name>
    <dbReference type="NCBI Taxonomy" id="3121345"/>
    <lineage>
        <taxon>Bacteria</taxon>
        <taxon>Pseudomonadati</taxon>
        <taxon>Pseudomonadota</taxon>
        <taxon>Alphaproteobacteria</taxon>
        <taxon>Sphingomonadales</taxon>
        <taxon>Sphingomonadaceae</taxon>
        <taxon>Candidatus Andeanibacterium</taxon>
    </lineage>
</organism>
<evidence type="ECO:0000313" key="1">
    <source>
        <dbReference type="EMBL" id="WEK45631.1"/>
    </source>
</evidence>
<accession>A0AAJ5X4T6</accession>
<gene>
    <name evidence="1" type="ORF">P0Y56_11385</name>
</gene>
<name>A0AAJ5X4T6_9SPHN</name>